<dbReference type="EMBL" id="CP015453">
    <property type="protein sequence ID" value="AWH95981.1"/>
    <property type="molecule type" value="Genomic_DNA"/>
</dbReference>
<dbReference type="KEGG" id="dpc:A6048_11260"/>
<keyword evidence="2" id="KW-1185">Reference proteome</keyword>
<protein>
    <submittedName>
        <fullName evidence="1">Uncharacterized protein</fullName>
    </submittedName>
</protein>
<name>A0AAD0NNM8_9ACTN</name>
<evidence type="ECO:0000313" key="1">
    <source>
        <dbReference type="EMBL" id="AWH95981.1"/>
    </source>
</evidence>
<dbReference type="AlphaFoldDB" id="A0AAD0NNM8"/>
<sequence>MRCSGLALQSLTVSLRGARRSHLRTLRSPLRLLGTPYGCHLLTGCCTLTLLGQASLPLHLCEEPTSTSH</sequence>
<organism evidence="1 2">
    <name type="scientific">Dietzia psychralcaliphila</name>
    <dbReference type="NCBI Taxonomy" id="139021"/>
    <lineage>
        <taxon>Bacteria</taxon>
        <taxon>Bacillati</taxon>
        <taxon>Actinomycetota</taxon>
        <taxon>Actinomycetes</taxon>
        <taxon>Mycobacteriales</taxon>
        <taxon>Dietziaceae</taxon>
        <taxon>Dietzia</taxon>
    </lineage>
</organism>
<evidence type="ECO:0000313" key="2">
    <source>
        <dbReference type="Proteomes" id="UP000244903"/>
    </source>
</evidence>
<dbReference type="Proteomes" id="UP000244903">
    <property type="component" value="Chromosome"/>
</dbReference>
<reference evidence="1 2" key="1">
    <citation type="submission" date="2016-04" db="EMBL/GenBank/DDBJ databases">
        <title>Complete genome sequence of the haloalkaliphilic hydrocarbon-degrading bacterium Dietzia psychralcaliphila ILA-1T, isolated from a drain of a fish product-processing plant.</title>
        <authorList>
            <person name="Zhao J."/>
            <person name="Hu B."/>
            <person name="Geng S."/>
            <person name="Nie Y."/>
            <person name="Tang Y."/>
        </authorList>
    </citation>
    <scope>NUCLEOTIDE SEQUENCE [LARGE SCALE GENOMIC DNA]</scope>
    <source>
        <strain evidence="1 2">ILA-1</strain>
    </source>
</reference>
<gene>
    <name evidence="1" type="ORF">A6048_11260</name>
</gene>
<proteinExistence type="predicted"/>
<accession>A0AAD0NNM8</accession>